<evidence type="ECO:0000256" key="2">
    <source>
        <dbReference type="ARBA" id="ARBA00019992"/>
    </source>
</evidence>
<dbReference type="PANTHER" id="PTHR16263:SF4">
    <property type="entry name" value="TETRATRICOPEPTIDE REPEAT PROTEIN 38"/>
    <property type="match status" value="1"/>
</dbReference>
<keyword evidence="4" id="KW-0802">TPR repeat</keyword>
<name>A0A8J5L6T1_ZINOF</name>
<comment type="caution">
    <text evidence="5">The sequence shown here is derived from an EMBL/GenBank/DDBJ whole genome shotgun (WGS) entry which is preliminary data.</text>
</comment>
<dbReference type="PANTHER" id="PTHR16263">
    <property type="entry name" value="TETRATRICOPEPTIDE REPEAT PROTEIN 38"/>
    <property type="match status" value="1"/>
</dbReference>
<evidence type="ECO:0000256" key="4">
    <source>
        <dbReference type="ARBA" id="ARBA00022803"/>
    </source>
</evidence>
<accession>A0A8J5L6T1</accession>
<dbReference type="Gene3D" id="1.25.40.10">
    <property type="entry name" value="Tetratricopeptide repeat domain"/>
    <property type="match status" value="1"/>
</dbReference>
<evidence type="ECO:0000256" key="1">
    <source>
        <dbReference type="ARBA" id="ARBA00005857"/>
    </source>
</evidence>
<dbReference type="AlphaFoldDB" id="A0A8J5L6T1"/>
<keyword evidence="6" id="KW-1185">Reference proteome</keyword>
<dbReference type="Proteomes" id="UP000734854">
    <property type="component" value="Unassembled WGS sequence"/>
</dbReference>
<organism evidence="5 6">
    <name type="scientific">Zingiber officinale</name>
    <name type="common">Ginger</name>
    <name type="synonym">Amomum zingiber</name>
    <dbReference type="NCBI Taxonomy" id="94328"/>
    <lineage>
        <taxon>Eukaryota</taxon>
        <taxon>Viridiplantae</taxon>
        <taxon>Streptophyta</taxon>
        <taxon>Embryophyta</taxon>
        <taxon>Tracheophyta</taxon>
        <taxon>Spermatophyta</taxon>
        <taxon>Magnoliopsida</taxon>
        <taxon>Liliopsida</taxon>
        <taxon>Zingiberales</taxon>
        <taxon>Zingiberaceae</taxon>
        <taxon>Zingiber</taxon>
    </lineage>
</organism>
<dbReference type="EMBL" id="JACMSC010000010">
    <property type="protein sequence ID" value="KAG6502675.1"/>
    <property type="molecule type" value="Genomic_DNA"/>
</dbReference>
<protein>
    <recommendedName>
        <fullName evidence="2">Tetratricopeptide repeat protein 38</fullName>
    </recommendedName>
</protein>
<sequence>MGGREEATTRRDRWGYSVRTDSGDCIDAIDAYYEQVLAYGRGRAVILRAVNYDSSCALANALAAHFVATKNPEEASRLLHAANASLDNATPYERAVVAAISCLLGDNKDEEMALDRHVELLKEFPKDLLSLKRVQILCFYLGRPAVSLSIVQQVLVHNEDRSYIYGMLSFPLLELGRMTEAEGAARKGLFIDSRDIWSQHNVSWMLALPHGIPVHLSCDSPLNKVLEIYDQNIWKELQRSDAEPVEVYINALGLLLRIHLRGHTHDIAERLKFQATAVKDKSIWHVEWLLDILALWALACTNERNEAEELLDSIKSRFSTLSSQKQQSMRAAIQLAQAIYEYGRGNLVKVFDLLGPDFDAANFKMIGASDEQLDVFNEVWYINLLNMGQVPKGKGVFYRRYARSAFAGEKAKTLEAAYFR</sequence>
<dbReference type="SUPFAM" id="SSF48452">
    <property type="entry name" value="TPR-like"/>
    <property type="match status" value="1"/>
</dbReference>
<reference evidence="5 6" key="1">
    <citation type="submission" date="2020-08" db="EMBL/GenBank/DDBJ databases">
        <title>Plant Genome Project.</title>
        <authorList>
            <person name="Zhang R.-G."/>
        </authorList>
    </citation>
    <scope>NUCLEOTIDE SEQUENCE [LARGE SCALE GENOMIC DNA]</scope>
    <source>
        <tissue evidence="5">Rhizome</tissue>
    </source>
</reference>
<evidence type="ECO:0000313" key="5">
    <source>
        <dbReference type="EMBL" id="KAG6502675.1"/>
    </source>
</evidence>
<dbReference type="InterPro" id="IPR011990">
    <property type="entry name" value="TPR-like_helical_dom_sf"/>
</dbReference>
<comment type="similarity">
    <text evidence="1">Belongs to the TTC38 family.</text>
</comment>
<proteinExistence type="inferred from homology"/>
<dbReference type="InterPro" id="IPR033891">
    <property type="entry name" value="TTC38"/>
</dbReference>
<evidence type="ECO:0000313" key="6">
    <source>
        <dbReference type="Proteomes" id="UP000734854"/>
    </source>
</evidence>
<evidence type="ECO:0000256" key="3">
    <source>
        <dbReference type="ARBA" id="ARBA00022737"/>
    </source>
</evidence>
<gene>
    <name evidence="5" type="ORF">ZIOFF_034961</name>
</gene>
<keyword evidence="3" id="KW-0677">Repeat</keyword>